<dbReference type="Proteomes" id="UP001501600">
    <property type="component" value="Unassembled WGS sequence"/>
</dbReference>
<proteinExistence type="predicted"/>
<keyword evidence="1" id="KW-0444">Lipid biosynthesis</keyword>
<dbReference type="PIRSF" id="PIRSF011489">
    <property type="entry name" value="DUF479"/>
    <property type="match status" value="1"/>
</dbReference>
<protein>
    <submittedName>
        <fullName evidence="5">ACP phosphodiesterase</fullName>
    </submittedName>
</protein>
<dbReference type="RefSeq" id="WP_345316628.1">
    <property type="nucleotide sequence ID" value="NZ_BAABLF010000009.1"/>
</dbReference>
<dbReference type="InterPro" id="IPR007431">
    <property type="entry name" value="ACP_PD"/>
</dbReference>
<name>A0ABP9S4P4_9GAMM</name>
<evidence type="ECO:0000313" key="6">
    <source>
        <dbReference type="Proteomes" id="UP001501600"/>
    </source>
</evidence>
<dbReference type="PANTHER" id="PTHR38764">
    <property type="entry name" value="ACYL CARRIER PROTEIN PHOSPHODIESTERASE"/>
    <property type="match status" value="1"/>
</dbReference>
<keyword evidence="4" id="KW-0275">Fatty acid biosynthesis</keyword>
<gene>
    <name evidence="5" type="ORF">GCM10025772_16980</name>
</gene>
<keyword evidence="4" id="KW-0276">Fatty acid metabolism</keyword>
<sequence length="200" mass="22633">MNFLAHLYIAEHTSTDLAGSVAADFVRGPLAPWPEPLRTGMALHRFVDAWVDRAPEVLALKGAFLPQHRRVAGILLDLAFDHQLVHHWPQLHSKPLDLFIERSYQGLLGSSQLPAGFAPIAHRLAREDWLSHYHPRPRLEATIARVARRLSRPEMLTDAQNEIWRLDGAISSSFLVLWPQLLEACHHYLGDRTGPGRHLP</sequence>
<evidence type="ECO:0000256" key="2">
    <source>
        <dbReference type="ARBA" id="ARBA00022801"/>
    </source>
</evidence>
<evidence type="ECO:0000313" key="5">
    <source>
        <dbReference type="EMBL" id="GAA5191021.1"/>
    </source>
</evidence>
<reference evidence="6" key="1">
    <citation type="journal article" date="2019" name="Int. J. Syst. Evol. Microbiol.">
        <title>The Global Catalogue of Microorganisms (GCM) 10K type strain sequencing project: providing services to taxonomists for standard genome sequencing and annotation.</title>
        <authorList>
            <consortium name="The Broad Institute Genomics Platform"/>
            <consortium name="The Broad Institute Genome Sequencing Center for Infectious Disease"/>
            <person name="Wu L."/>
            <person name="Ma J."/>
        </authorList>
    </citation>
    <scope>NUCLEOTIDE SEQUENCE [LARGE SCALE GENOMIC DNA]</scope>
    <source>
        <strain evidence="6">JCM 18720</strain>
    </source>
</reference>
<dbReference type="PANTHER" id="PTHR38764:SF1">
    <property type="entry name" value="ACYL CARRIER PROTEIN PHOSPHODIESTERASE"/>
    <property type="match status" value="1"/>
</dbReference>
<keyword evidence="6" id="KW-1185">Reference proteome</keyword>
<evidence type="ECO:0000256" key="1">
    <source>
        <dbReference type="ARBA" id="ARBA00022516"/>
    </source>
</evidence>
<dbReference type="Pfam" id="PF04336">
    <property type="entry name" value="ACP_PD"/>
    <property type="match status" value="1"/>
</dbReference>
<evidence type="ECO:0000256" key="4">
    <source>
        <dbReference type="ARBA" id="ARBA00023160"/>
    </source>
</evidence>
<organism evidence="5 6">
    <name type="scientific">Ferrimonas gelatinilytica</name>
    <dbReference type="NCBI Taxonomy" id="1255257"/>
    <lineage>
        <taxon>Bacteria</taxon>
        <taxon>Pseudomonadati</taxon>
        <taxon>Pseudomonadota</taxon>
        <taxon>Gammaproteobacteria</taxon>
        <taxon>Alteromonadales</taxon>
        <taxon>Ferrimonadaceae</taxon>
        <taxon>Ferrimonas</taxon>
    </lineage>
</organism>
<dbReference type="EMBL" id="BAABLF010000009">
    <property type="protein sequence ID" value="GAA5191021.1"/>
    <property type="molecule type" value="Genomic_DNA"/>
</dbReference>
<keyword evidence="2" id="KW-0378">Hydrolase</keyword>
<keyword evidence="3" id="KW-0443">Lipid metabolism</keyword>
<accession>A0ABP9S4P4</accession>
<comment type="caution">
    <text evidence="5">The sequence shown here is derived from an EMBL/GenBank/DDBJ whole genome shotgun (WGS) entry which is preliminary data.</text>
</comment>
<evidence type="ECO:0000256" key="3">
    <source>
        <dbReference type="ARBA" id="ARBA00023098"/>
    </source>
</evidence>